<evidence type="ECO:0000313" key="1">
    <source>
        <dbReference type="EMBL" id="TYH21913.1"/>
    </source>
</evidence>
<gene>
    <name evidence="1" type="ORF">ES288_A04G084100v1</name>
</gene>
<name>A0A5D2GUR1_GOSDA</name>
<reference evidence="1 2" key="1">
    <citation type="submission" date="2019-06" db="EMBL/GenBank/DDBJ databases">
        <title>WGS assembly of Gossypium darwinii.</title>
        <authorList>
            <person name="Chen Z.J."/>
            <person name="Sreedasyam A."/>
            <person name="Ando A."/>
            <person name="Song Q."/>
            <person name="De L."/>
            <person name="Hulse-Kemp A."/>
            <person name="Ding M."/>
            <person name="Ye W."/>
            <person name="Kirkbride R."/>
            <person name="Jenkins J."/>
            <person name="Plott C."/>
            <person name="Lovell J."/>
            <person name="Lin Y.-M."/>
            <person name="Vaughn R."/>
            <person name="Liu B."/>
            <person name="Li W."/>
            <person name="Simpson S."/>
            <person name="Scheffler B."/>
            <person name="Saski C."/>
            <person name="Grover C."/>
            <person name="Hu G."/>
            <person name="Conover J."/>
            <person name="Carlson J."/>
            <person name="Shu S."/>
            <person name="Boston L."/>
            <person name="Williams M."/>
            <person name="Peterson D."/>
            <person name="Mcgee K."/>
            <person name="Jones D."/>
            <person name="Wendel J."/>
            <person name="Stelly D."/>
            <person name="Grimwood J."/>
            <person name="Schmutz J."/>
        </authorList>
    </citation>
    <scope>NUCLEOTIDE SEQUENCE [LARGE SCALE GENOMIC DNA]</scope>
    <source>
        <strain evidence="1">1808015.09</strain>
    </source>
</reference>
<sequence>MGNQCRTYGVRCTDANVVLEAEGLPVVVRHNS</sequence>
<organism evidence="1 2">
    <name type="scientific">Gossypium darwinii</name>
    <name type="common">Darwin's cotton</name>
    <name type="synonym">Gossypium barbadense var. darwinii</name>
    <dbReference type="NCBI Taxonomy" id="34276"/>
    <lineage>
        <taxon>Eukaryota</taxon>
        <taxon>Viridiplantae</taxon>
        <taxon>Streptophyta</taxon>
        <taxon>Embryophyta</taxon>
        <taxon>Tracheophyta</taxon>
        <taxon>Spermatophyta</taxon>
        <taxon>Magnoliopsida</taxon>
        <taxon>eudicotyledons</taxon>
        <taxon>Gunneridae</taxon>
        <taxon>Pentapetalae</taxon>
        <taxon>rosids</taxon>
        <taxon>malvids</taxon>
        <taxon>Malvales</taxon>
        <taxon>Malvaceae</taxon>
        <taxon>Malvoideae</taxon>
        <taxon>Gossypium</taxon>
    </lineage>
</organism>
<dbReference type="AlphaFoldDB" id="A0A5D2GUR1"/>
<dbReference type="Proteomes" id="UP000323506">
    <property type="component" value="Chromosome A04"/>
</dbReference>
<proteinExistence type="predicted"/>
<dbReference type="EMBL" id="CM017691">
    <property type="protein sequence ID" value="TYH21913.1"/>
    <property type="molecule type" value="Genomic_DNA"/>
</dbReference>
<evidence type="ECO:0000313" key="2">
    <source>
        <dbReference type="Proteomes" id="UP000323506"/>
    </source>
</evidence>
<keyword evidence="2" id="KW-1185">Reference proteome</keyword>
<accession>A0A5D2GUR1</accession>
<protein>
    <submittedName>
        <fullName evidence="1">Uncharacterized protein</fullName>
    </submittedName>
</protein>